<dbReference type="EMBL" id="CP003912">
    <property type="protein sequence ID" value="AGU53530.1"/>
    <property type="molecule type" value="Genomic_DNA"/>
</dbReference>
<evidence type="ECO:0000313" key="1">
    <source>
        <dbReference type="EMBL" id="AGU53530.1"/>
    </source>
</evidence>
<dbReference type="Proteomes" id="UP000016223">
    <property type="component" value="Chromosome 2"/>
</dbReference>
<dbReference type="PATRIC" id="fig|1246301.3.peg.6492"/>
<name>T1XN33_VARPD</name>
<dbReference type="HOGENOM" id="CLU_1758052_0_0_4"/>
<dbReference type="KEGG" id="vpd:VAPA_2c09740"/>
<gene>
    <name evidence="1" type="ORF">VAPA_2c09740</name>
</gene>
<proteinExistence type="predicted"/>
<organism evidence="1 2">
    <name type="scientific">Variovorax paradoxus B4</name>
    <dbReference type="NCBI Taxonomy" id="1246301"/>
    <lineage>
        <taxon>Bacteria</taxon>
        <taxon>Pseudomonadati</taxon>
        <taxon>Pseudomonadota</taxon>
        <taxon>Betaproteobacteria</taxon>
        <taxon>Burkholderiales</taxon>
        <taxon>Comamonadaceae</taxon>
        <taxon>Variovorax</taxon>
    </lineage>
</organism>
<dbReference type="AlphaFoldDB" id="T1XN33"/>
<reference evidence="1 2" key="1">
    <citation type="submission" date="2012-10" db="EMBL/GenBank/DDBJ databases">
        <title>Genome sequence of Variovorax paradoxus B4.</title>
        <authorList>
            <person name="Schuldes J."/>
            <person name="Brandt U."/>
            <person name="Hiessl S."/>
            <person name="Wuebbeler J.H."/>
            <person name="Thuermer A."/>
            <person name="Steinbuechel A."/>
            <person name="Daniel R."/>
        </authorList>
    </citation>
    <scope>NUCLEOTIDE SEQUENCE [LARGE SCALE GENOMIC DNA]</scope>
    <source>
        <strain evidence="1 2">B4</strain>
    </source>
</reference>
<evidence type="ECO:0000313" key="2">
    <source>
        <dbReference type="Proteomes" id="UP000016223"/>
    </source>
</evidence>
<accession>T1XN33</accession>
<protein>
    <submittedName>
        <fullName evidence="1">Putative transcriptional regulator, LysR family</fullName>
    </submittedName>
</protein>
<sequence>MRRTHHSAMMFAVLMICAHLRVALAMNALKSSLVLPRSCSPAASALRRTSASVTAALISAFSRATMLGGVPAGGTVLRKDPSLLCAVRLEHAADEIARGGVQRLKVGPQVVLPSFGLFFRRDGLAQPAVLAEFAHAMRSVSGANIPKI</sequence>